<name>A0A198AE91_9BACL</name>
<dbReference type="STRING" id="1850517.A8708_26500"/>
<sequence length="178" mass="20449">MNAIERKEKRKLRLIVIRQIEVIEANNCLVCPNRKSTDTECCKTCPIPDQLNALGKQLIAVTHREEQRVAVDPEKKKKSLSRVYELRREREKRGIPPKKIPKVKPPFVNKRKKGDPSIVFTADEYIQAIADGEYKSEIARRIGMPDSTLYHRTVKWDLTGLTRDKAKEMLQAKGEGLA</sequence>
<dbReference type="AlphaFoldDB" id="A0A198AE91"/>
<evidence type="ECO:0000313" key="3">
    <source>
        <dbReference type="Proteomes" id="UP000078454"/>
    </source>
</evidence>
<accession>A0A198AE91</accession>
<reference evidence="2 3" key="1">
    <citation type="submission" date="2016-05" db="EMBL/GenBank/DDBJ databases">
        <title>Paenibacillus sp. 1ZS3-15 nov., isolated from the rhizosphere soil.</title>
        <authorList>
            <person name="Zhang X.X."/>
            <person name="Zhang J."/>
        </authorList>
    </citation>
    <scope>NUCLEOTIDE SEQUENCE [LARGE SCALE GENOMIC DNA]</scope>
    <source>
        <strain evidence="2 3">1ZS3-15</strain>
    </source>
</reference>
<dbReference type="EMBL" id="LYPB01000058">
    <property type="protein sequence ID" value="OAS19263.1"/>
    <property type="molecule type" value="Genomic_DNA"/>
</dbReference>
<gene>
    <name evidence="2" type="ORF">A8708_26500</name>
</gene>
<protein>
    <submittedName>
        <fullName evidence="2">Uncharacterized protein</fullName>
    </submittedName>
</protein>
<keyword evidence="3" id="KW-1185">Reference proteome</keyword>
<dbReference type="OrthoDB" id="9857596at2"/>
<dbReference type="Proteomes" id="UP000078454">
    <property type="component" value="Unassembled WGS sequence"/>
</dbReference>
<evidence type="ECO:0000256" key="1">
    <source>
        <dbReference type="SAM" id="MobiDB-lite"/>
    </source>
</evidence>
<dbReference type="RefSeq" id="WP_068663661.1">
    <property type="nucleotide sequence ID" value="NZ_LYPB01000058.1"/>
</dbReference>
<evidence type="ECO:0000313" key="2">
    <source>
        <dbReference type="EMBL" id="OAS19263.1"/>
    </source>
</evidence>
<feature type="region of interest" description="Disordered" evidence="1">
    <location>
        <begin position="87"/>
        <end position="108"/>
    </location>
</feature>
<proteinExistence type="predicted"/>
<organism evidence="2 3">
    <name type="scientific">Paenibacillus oryzisoli</name>
    <dbReference type="NCBI Taxonomy" id="1850517"/>
    <lineage>
        <taxon>Bacteria</taxon>
        <taxon>Bacillati</taxon>
        <taxon>Bacillota</taxon>
        <taxon>Bacilli</taxon>
        <taxon>Bacillales</taxon>
        <taxon>Paenibacillaceae</taxon>
        <taxon>Paenibacillus</taxon>
    </lineage>
</organism>
<comment type="caution">
    <text evidence="2">The sequence shown here is derived from an EMBL/GenBank/DDBJ whole genome shotgun (WGS) entry which is preliminary data.</text>
</comment>